<dbReference type="InterPro" id="IPR050325">
    <property type="entry name" value="Prot/Nucl_acid_deglycase"/>
</dbReference>
<dbReference type="FunFam" id="3.40.50.880:FF:000015">
    <property type="entry name" value="Protein DJ-1 homolog C"/>
    <property type="match status" value="1"/>
</dbReference>
<organism evidence="3 4">
    <name type="scientific">Desulfobacula phenolica</name>
    <dbReference type="NCBI Taxonomy" id="90732"/>
    <lineage>
        <taxon>Bacteria</taxon>
        <taxon>Pseudomonadati</taxon>
        <taxon>Thermodesulfobacteriota</taxon>
        <taxon>Desulfobacteria</taxon>
        <taxon>Desulfobacterales</taxon>
        <taxon>Desulfobacteraceae</taxon>
        <taxon>Desulfobacula</taxon>
    </lineage>
</organism>
<accession>A0A1H2JT03</accession>
<dbReference type="GO" id="GO:0005737">
    <property type="term" value="C:cytoplasm"/>
    <property type="evidence" value="ECO:0007669"/>
    <property type="project" value="TreeGrafter"/>
</dbReference>
<evidence type="ECO:0000256" key="1">
    <source>
        <dbReference type="ARBA" id="ARBA00022737"/>
    </source>
</evidence>
<dbReference type="CDD" id="cd03135">
    <property type="entry name" value="GATase1_DJ-1"/>
    <property type="match status" value="1"/>
</dbReference>
<gene>
    <name evidence="3" type="ORF">SAMN04487931_11514</name>
</gene>
<proteinExistence type="predicted"/>
<dbReference type="RefSeq" id="WP_092237707.1">
    <property type="nucleotide sequence ID" value="NZ_FNLL01000015.1"/>
</dbReference>
<dbReference type="InterPro" id="IPR002818">
    <property type="entry name" value="DJ-1/PfpI"/>
</dbReference>
<feature type="domain" description="DJ-1/PfpI" evidence="2">
    <location>
        <begin position="4"/>
        <end position="165"/>
    </location>
</feature>
<name>A0A1H2JT03_9BACT</name>
<dbReference type="SUPFAM" id="SSF52317">
    <property type="entry name" value="Class I glutamine amidotransferase-like"/>
    <property type="match status" value="1"/>
</dbReference>
<dbReference type="Pfam" id="PF01965">
    <property type="entry name" value="DJ-1_PfpI"/>
    <property type="match status" value="1"/>
</dbReference>
<evidence type="ECO:0000313" key="4">
    <source>
        <dbReference type="Proteomes" id="UP000199608"/>
    </source>
</evidence>
<keyword evidence="4" id="KW-1185">Reference proteome</keyword>
<dbReference type="AlphaFoldDB" id="A0A1H2JT03"/>
<evidence type="ECO:0000313" key="3">
    <source>
        <dbReference type="EMBL" id="SDU59278.1"/>
    </source>
</evidence>
<dbReference type="GO" id="GO:1903189">
    <property type="term" value="P:glyoxal metabolic process"/>
    <property type="evidence" value="ECO:0007669"/>
    <property type="project" value="TreeGrafter"/>
</dbReference>
<dbReference type="InterPro" id="IPR006287">
    <property type="entry name" value="DJ-1"/>
</dbReference>
<protein>
    <submittedName>
        <fullName evidence="3">4-methyl-5(B-hydroxyethyl)-thiazole monophosphate biosynthesis</fullName>
    </submittedName>
</protein>
<evidence type="ECO:0000259" key="2">
    <source>
        <dbReference type="Pfam" id="PF01965"/>
    </source>
</evidence>
<sequence>MERNVLVPVAQGTEEMEAITIIDVLRRSGANVVVASVDEIMIKASKGIEFKADKLIKDCMEEEFDLIVLPGGIPGAQNLRNSTELEILLKKQAKLEKYYAAICASPAVVLHHHGLVTPGRVTCHPGFVDQIDNGNIIESNVVVDTNCITSRGAGTSCEFALKLVELLYSKEKKEEVMQGLAMLVE</sequence>
<dbReference type="PANTHER" id="PTHR48094:SF12">
    <property type="entry name" value="PARKINSON DISEASE PROTEIN 7 HOMOLOG"/>
    <property type="match status" value="1"/>
</dbReference>
<keyword evidence="1" id="KW-0677">Repeat</keyword>
<reference evidence="4" key="1">
    <citation type="submission" date="2016-10" db="EMBL/GenBank/DDBJ databases">
        <authorList>
            <person name="Varghese N."/>
            <person name="Submissions S."/>
        </authorList>
    </citation>
    <scope>NUCLEOTIDE SEQUENCE [LARGE SCALE GENOMIC DNA]</scope>
    <source>
        <strain evidence="4">DSM 3384</strain>
    </source>
</reference>
<dbReference type="NCBIfam" id="TIGR01383">
    <property type="entry name" value="not_thiJ"/>
    <property type="match status" value="1"/>
</dbReference>
<dbReference type="InterPro" id="IPR029062">
    <property type="entry name" value="Class_I_gatase-like"/>
</dbReference>
<dbReference type="EMBL" id="FNLL01000015">
    <property type="protein sequence ID" value="SDU59278.1"/>
    <property type="molecule type" value="Genomic_DNA"/>
</dbReference>
<dbReference type="PANTHER" id="PTHR48094">
    <property type="entry name" value="PROTEIN/NUCLEIC ACID DEGLYCASE DJ-1-RELATED"/>
    <property type="match status" value="1"/>
</dbReference>
<dbReference type="Proteomes" id="UP000199608">
    <property type="component" value="Unassembled WGS sequence"/>
</dbReference>
<dbReference type="Gene3D" id="3.40.50.880">
    <property type="match status" value="1"/>
</dbReference>